<proteinExistence type="predicted"/>
<evidence type="ECO:0000256" key="1">
    <source>
        <dbReference type="SAM" id="Phobius"/>
    </source>
</evidence>
<comment type="caution">
    <text evidence="2">The sequence shown here is derived from an EMBL/GenBank/DDBJ whole genome shotgun (WGS) entry which is preliminary data.</text>
</comment>
<dbReference type="InterPro" id="IPR011990">
    <property type="entry name" value="TPR-like_helical_dom_sf"/>
</dbReference>
<organism evidence="2 3">
    <name type="scientific">Kribbella albertanoniae</name>
    <dbReference type="NCBI Taxonomy" id="1266829"/>
    <lineage>
        <taxon>Bacteria</taxon>
        <taxon>Bacillati</taxon>
        <taxon>Actinomycetota</taxon>
        <taxon>Actinomycetes</taxon>
        <taxon>Propionibacteriales</taxon>
        <taxon>Kribbellaceae</taxon>
        <taxon>Kribbella</taxon>
    </lineage>
</organism>
<dbReference type="AlphaFoldDB" id="A0A4R4PUN3"/>
<evidence type="ECO:0000313" key="2">
    <source>
        <dbReference type="EMBL" id="TDC26130.1"/>
    </source>
</evidence>
<keyword evidence="1" id="KW-0812">Transmembrane</keyword>
<sequence length="427" mass="45936">MTDTEQKPEHAPLGRRLGFAIGALATGLLSGLASELLTQSLDSGGWIQRIGIALTVVLGVIAIVYNAPAVLKAIHRARRGRVVTTSELHLAAEEAEQWMVALGTKSGGIDAAEWYAMNADRLRGVLESGKPGPENADDLARICDALELWYVRQADPDALLELSEFLRTVGEGCGRNDLKELAAARAATAYRMTGDLRSATLWLGISSELATSGRTAAAMTTRRQVERALSSLHRAAGTSAGSDRNEALENARNRLDDARLRRPGPDLTAEITILVNLAVVQLYRHDAEGAVDQLHAAIGRATAAGDVSGEAHASELIGVAAWMRRNPREAEGWWKHAAQLNADIDDREAQARCLQHLGSAQAVAGNLQKAAEYLAESAGLRTSDSPLLTRYLKEVGDAAPAPQSPAPAPRLSWPARFRSWLRDRRSH</sequence>
<keyword evidence="1" id="KW-0472">Membrane</keyword>
<dbReference type="RefSeq" id="WP_132409745.1">
    <property type="nucleotide sequence ID" value="NZ_SMKA01000113.1"/>
</dbReference>
<feature type="transmembrane region" description="Helical" evidence="1">
    <location>
        <begin position="17"/>
        <end position="34"/>
    </location>
</feature>
<accession>A0A4R4PUN3</accession>
<dbReference type="Proteomes" id="UP000295075">
    <property type="component" value="Unassembled WGS sequence"/>
</dbReference>
<reference evidence="2 3" key="1">
    <citation type="submission" date="2019-03" db="EMBL/GenBank/DDBJ databases">
        <title>Draft genome sequences of novel Actinobacteria.</title>
        <authorList>
            <person name="Sahin N."/>
            <person name="Ay H."/>
            <person name="Saygin H."/>
        </authorList>
    </citation>
    <scope>NUCLEOTIDE SEQUENCE [LARGE SCALE GENOMIC DNA]</scope>
    <source>
        <strain evidence="2 3">JCM 30547</strain>
    </source>
</reference>
<protein>
    <recommendedName>
        <fullName evidence="4">Tetratricopeptide repeat protein</fullName>
    </recommendedName>
</protein>
<dbReference type="EMBL" id="SMKA01000113">
    <property type="protein sequence ID" value="TDC26130.1"/>
    <property type="molecule type" value="Genomic_DNA"/>
</dbReference>
<keyword evidence="1" id="KW-1133">Transmembrane helix</keyword>
<evidence type="ECO:0008006" key="4">
    <source>
        <dbReference type="Google" id="ProtNLM"/>
    </source>
</evidence>
<dbReference type="Gene3D" id="1.25.40.10">
    <property type="entry name" value="Tetratricopeptide repeat domain"/>
    <property type="match status" value="1"/>
</dbReference>
<keyword evidence="3" id="KW-1185">Reference proteome</keyword>
<dbReference type="OrthoDB" id="4506116at2"/>
<feature type="transmembrane region" description="Helical" evidence="1">
    <location>
        <begin position="46"/>
        <end position="71"/>
    </location>
</feature>
<gene>
    <name evidence="2" type="ORF">E1261_22980</name>
</gene>
<dbReference type="SUPFAM" id="SSF48452">
    <property type="entry name" value="TPR-like"/>
    <property type="match status" value="1"/>
</dbReference>
<name>A0A4R4PUN3_9ACTN</name>
<evidence type="ECO:0000313" key="3">
    <source>
        <dbReference type="Proteomes" id="UP000295075"/>
    </source>
</evidence>